<dbReference type="AlphaFoldDB" id="A0A4V3B3E9"/>
<evidence type="ECO:0000256" key="8">
    <source>
        <dbReference type="ARBA" id="ARBA00023163"/>
    </source>
</evidence>
<dbReference type="Proteomes" id="UP000295163">
    <property type="component" value="Unassembled WGS sequence"/>
</dbReference>
<feature type="compositionally biased region" description="Gly residues" evidence="11">
    <location>
        <begin position="1"/>
        <end position="15"/>
    </location>
</feature>
<evidence type="ECO:0000256" key="7">
    <source>
        <dbReference type="ARBA" id="ARBA00023136"/>
    </source>
</evidence>
<dbReference type="InterPro" id="IPR041916">
    <property type="entry name" value="Anti_sigma_zinc_sf"/>
</dbReference>
<feature type="region of interest" description="Disordered" evidence="11">
    <location>
        <begin position="1"/>
        <end position="76"/>
    </location>
</feature>
<dbReference type="GO" id="GO:0005886">
    <property type="term" value="C:plasma membrane"/>
    <property type="evidence" value="ECO:0007669"/>
    <property type="project" value="UniProtKB-SubCell"/>
</dbReference>
<keyword evidence="7 12" id="KW-0472">Membrane</keyword>
<dbReference type="InterPro" id="IPR018764">
    <property type="entry name" value="RskA_C"/>
</dbReference>
<feature type="transmembrane region" description="Helical" evidence="12">
    <location>
        <begin position="186"/>
        <end position="206"/>
    </location>
</feature>
<gene>
    <name evidence="15" type="ORF">E2R59_05890</name>
</gene>
<evidence type="ECO:0000256" key="10">
    <source>
        <dbReference type="ARBA" id="ARBA00030803"/>
    </source>
</evidence>
<keyword evidence="3" id="KW-1003">Cell membrane</keyword>
<evidence type="ECO:0000259" key="13">
    <source>
        <dbReference type="Pfam" id="PF10099"/>
    </source>
</evidence>
<evidence type="ECO:0000256" key="9">
    <source>
        <dbReference type="ARBA" id="ARBA00029829"/>
    </source>
</evidence>
<name>A0A4V3B3E9_KOCRO</name>
<keyword evidence="5 12" id="KW-1133">Transmembrane helix</keyword>
<feature type="domain" description="Putative zinc-finger" evidence="14">
    <location>
        <begin position="86"/>
        <end position="115"/>
    </location>
</feature>
<dbReference type="Pfam" id="PF10099">
    <property type="entry name" value="RskA_C"/>
    <property type="match status" value="1"/>
</dbReference>
<comment type="subcellular location">
    <subcellularLocation>
        <location evidence="2">Cell membrane</location>
    </subcellularLocation>
    <subcellularLocation>
        <location evidence="1">Membrane</location>
        <topology evidence="1">Single-pass membrane protein</topology>
    </subcellularLocation>
</comment>
<dbReference type="PANTHER" id="PTHR37461:SF1">
    <property type="entry name" value="ANTI-SIGMA-K FACTOR RSKA"/>
    <property type="match status" value="1"/>
</dbReference>
<dbReference type="InterPro" id="IPR027383">
    <property type="entry name" value="Znf_put"/>
</dbReference>
<evidence type="ECO:0000256" key="2">
    <source>
        <dbReference type="ARBA" id="ARBA00004236"/>
    </source>
</evidence>
<dbReference type="Pfam" id="PF13490">
    <property type="entry name" value="zf-HC2"/>
    <property type="match status" value="1"/>
</dbReference>
<dbReference type="GO" id="GO:0006417">
    <property type="term" value="P:regulation of translation"/>
    <property type="evidence" value="ECO:0007669"/>
    <property type="project" value="TreeGrafter"/>
</dbReference>
<evidence type="ECO:0000256" key="1">
    <source>
        <dbReference type="ARBA" id="ARBA00004167"/>
    </source>
</evidence>
<sequence length="331" mass="34217">MERGGAVPGLRGGAGRARRAQPAPAGGRLPGLLPGVQSPSGRGAPGRPAGHGEGQDPRRTHQSEIGTGGAAVKDIQGDDRAGDVHADAALYAVDALEPGERAAFELHLRGCVACREEVAAFGEVGAHLAAAVAEPPPPALRGDVLAAVRGTPQERRPEERAEDRADDQAGDAPVSLAQRRRTGRRWLAAAAAAVLLPGAALGGWAVGTQTEQREQQLVAQEQDRQNRLLSAPDVTTRQLDVDGRPATLVVSAQADAALFVASDLAGPGEDREYQLWLVQDETPVPDVRFGGGQVQVWLDGDVDRAGAVAMTVEPAGGSETPTLPVLAAAEI</sequence>
<feature type="domain" description="Anti-sigma K factor RskA C-terminal" evidence="13">
    <location>
        <begin position="187"/>
        <end position="324"/>
    </location>
</feature>
<evidence type="ECO:0000313" key="15">
    <source>
        <dbReference type="EMBL" id="TDL44600.1"/>
    </source>
</evidence>
<evidence type="ECO:0000256" key="3">
    <source>
        <dbReference type="ARBA" id="ARBA00022475"/>
    </source>
</evidence>
<evidence type="ECO:0000256" key="4">
    <source>
        <dbReference type="ARBA" id="ARBA00022692"/>
    </source>
</evidence>
<comment type="caution">
    <text evidence="15">The sequence shown here is derived from an EMBL/GenBank/DDBJ whole genome shotgun (WGS) entry which is preliminary data.</text>
</comment>
<evidence type="ECO:0000259" key="14">
    <source>
        <dbReference type="Pfam" id="PF13490"/>
    </source>
</evidence>
<feature type="compositionally biased region" description="Low complexity" evidence="11">
    <location>
        <begin position="20"/>
        <end position="48"/>
    </location>
</feature>
<organism evidence="15 16">
    <name type="scientific">Kocuria rosea</name>
    <name type="common">Deinococcus erythromyxa</name>
    <name type="synonym">Micrococcus rubens</name>
    <dbReference type="NCBI Taxonomy" id="1275"/>
    <lineage>
        <taxon>Bacteria</taxon>
        <taxon>Bacillati</taxon>
        <taxon>Actinomycetota</taxon>
        <taxon>Actinomycetes</taxon>
        <taxon>Micrococcales</taxon>
        <taxon>Micrococcaceae</taxon>
        <taxon>Kocuria</taxon>
    </lineage>
</organism>
<feature type="compositionally biased region" description="Basic and acidic residues" evidence="11">
    <location>
        <begin position="152"/>
        <end position="167"/>
    </location>
</feature>
<keyword evidence="4 12" id="KW-0812">Transmembrane</keyword>
<keyword evidence="6" id="KW-0805">Transcription regulation</keyword>
<dbReference type="EMBL" id="SMZT01000002">
    <property type="protein sequence ID" value="TDL44600.1"/>
    <property type="molecule type" value="Genomic_DNA"/>
</dbReference>
<feature type="region of interest" description="Disordered" evidence="11">
    <location>
        <begin position="149"/>
        <end position="177"/>
    </location>
</feature>
<dbReference type="PANTHER" id="PTHR37461">
    <property type="entry name" value="ANTI-SIGMA-K FACTOR RSKA"/>
    <property type="match status" value="1"/>
</dbReference>
<protein>
    <recommendedName>
        <fullName evidence="10">Regulator of SigK</fullName>
    </recommendedName>
    <alternativeName>
        <fullName evidence="9">Sigma-K anti-sigma factor RskA</fullName>
    </alternativeName>
</protein>
<evidence type="ECO:0000256" key="5">
    <source>
        <dbReference type="ARBA" id="ARBA00022989"/>
    </source>
</evidence>
<feature type="compositionally biased region" description="Basic and acidic residues" evidence="11">
    <location>
        <begin position="53"/>
        <end position="62"/>
    </location>
</feature>
<evidence type="ECO:0000313" key="16">
    <source>
        <dbReference type="Proteomes" id="UP000295163"/>
    </source>
</evidence>
<dbReference type="Gene3D" id="1.10.10.1320">
    <property type="entry name" value="Anti-sigma factor, zinc-finger domain"/>
    <property type="match status" value="1"/>
</dbReference>
<accession>A0A4V3B3E9</accession>
<keyword evidence="8" id="KW-0804">Transcription</keyword>
<evidence type="ECO:0000256" key="6">
    <source>
        <dbReference type="ARBA" id="ARBA00023015"/>
    </source>
</evidence>
<evidence type="ECO:0000256" key="12">
    <source>
        <dbReference type="SAM" id="Phobius"/>
    </source>
</evidence>
<reference evidence="15 16" key="1">
    <citation type="submission" date="2019-03" db="EMBL/GenBank/DDBJ databases">
        <title>Genome Sequencing and Assembly of Various Microbes Isolated from Partially Reclaimed Soil and Acid Mine Drainage (AMD) Site.</title>
        <authorList>
            <person name="Steinbock B."/>
            <person name="Bechtold R."/>
            <person name="Sevigny J.L."/>
            <person name="Thomas D."/>
            <person name="Cuthill L.R."/>
            <person name="Aveiro Johannsen E.J."/>
            <person name="Thomas K."/>
            <person name="Ghosh A."/>
        </authorList>
    </citation>
    <scope>NUCLEOTIDE SEQUENCE [LARGE SCALE GENOMIC DNA]</scope>
    <source>
        <strain evidence="15 16">S-A3</strain>
    </source>
</reference>
<evidence type="ECO:0000256" key="11">
    <source>
        <dbReference type="SAM" id="MobiDB-lite"/>
    </source>
</evidence>
<dbReference type="InterPro" id="IPR051474">
    <property type="entry name" value="Anti-sigma-K/W_factor"/>
</dbReference>
<dbReference type="GO" id="GO:0016989">
    <property type="term" value="F:sigma factor antagonist activity"/>
    <property type="evidence" value="ECO:0007669"/>
    <property type="project" value="TreeGrafter"/>
</dbReference>
<proteinExistence type="predicted"/>